<name>A0A0Q0E8K0_9PSED</name>
<proteinExistence type="inferred from homology"/>
<dbReference type="SUPFAM" id="SSF102114">
    <property type="entry name" value="Radical SAM enzymes"/>
    <property type="match status" value="1"/>
</dbReference>
<organism evidence="13 14">
    <name type="scientific">Pseudomonas syringae pv. viburni</name>
    <dbReference type="NCBI Taxonomy" id="251703"/>
    <lineage>
        <taxon>Bacteria</taxon>
        <taxon>Pseudomonadati</taxon>
        <taxon>Pseudomonadota</taxon>
        <taxon>Gammaproteobacteria</taxon>
        <taxon>Pseudomonadales</taxon>
        <taxon>Pseudomonadaceae</taxon>
        <taxon>Pseudomonas</taxon>
    </lineage>
</organism>
<keyword evidence="7 10" id="KW-0408">Iron</keyword>
<dbReference type="AlphaFoldDB" id="A0A0Q0E8K0"/>
<dbReference type="InterPro" id="IPR034505">
    <property type="entry name" value="Coproporphyrinogen-III_oxidase"/>
</dbReference>
<dbReference type="CDD" id="cd01335">
    <property type="entry name" value="Radical_SAM"/>
    <property type="match status" value="1"/>
</dbReference>
<dbReference type="SFLD" id="SFLDS00029">
    <property type="entry name" value="Radical_SAM"/>
    <property type="match status" value="1"/>
</dbReference>
<dbReference type="PANTHER" id="PTHR13932">
    <property type="entry name" value="COPROPORPHYRINIGEN III OXIDASE"/>
    <property type="match status" value="1"/>
</dbReference>
<gene>
    <name evidence="13" type="ORF">ALO40_05391</name>
</gene>
<dbReference type="GO" id="GO:0006779">
    <property type="term" value="P:porphyrin-containing compound biosynthetic process"/>
    <property type="evidence" value="ECO:0007669"/>
    <property type="project" value="InterPro"/>
</dbReference>
<dbReference type="InterPro" id="IPR058240">
    <property type="entry name" value="rSAM_sf"/>
</dbReference>
<keyword evidence="6 10" id="KW-0479">Metal-binding</keyword>
<evidence type="ECO:0000256" key="9">
    <source>
        <dbReference type="ARBA" id="ARBA00023186"/>
    </source>
</evidence>
<keyword evidence="4 10" id="KW-0349">Heme</keyword>
<accession>A0A0Q0E8K0</accession>
<comment type="caution">
    <text evidence="13">The sequence shown here is derived from an EMBL/GenBank/DDBJ whole genome shotgun (WGS) entry which is preliminary data.</text>
</comment>
<feature type="region of interest" description="Disordered" evidence="11">
    <location>
        <begin position="47"/>
        <end position="85"/>
    </location>
</feature>
<evidence type="ECO:0000256" key="10">
    <source>
        <dbReference type="RuleBase" id="RU364116"/>
    </source>
</evidence>
<reference evidence="13 14" key="1">
    <citation type="submission" date="2015-09" db="EMBL/GenBank/DDBJ databases">
        <title>Genome announcement of multiple Pseudomonas syringae strains.</title>
        <authorList>
            <person name="Thakur S."/>
            <person name="Wang P.W."/>
            <person name="Gong Y."/>
            <person name="Weir B.S."/>
            <person name="Guttman D.S."/>
        </authorList>
    </citation>
    <scope>NUCLEOTIDE SEQUENCE [LARGE SCALE GENOMIC DNA]</scope>
    <source>
        <strain evidence="13 14">ICMP3963</strain>
    </source>
</reference>
<dbReference type="Pfam" id="PF06969">
    <property type="entry name" value="HemN_C"/>
    <property type="match status" value="1"/>
</dbReference>
<dbReference type="InterPro" id="IPR013785">
    <property type="entry name" value="Aldolase_TIM"/>
</dbReference>
<dbReference type="SFLD" id="SFLDG01065">
    <property type="entry name" value="anaerobic_coproporphyrinogen-I"/>
    <property type="match status" value="1"/>
</dbReference>
<sequence length="482" mass="53615">MCIGAGASRRRPVADPLRRPVAWAHPACRQRRARLWLRPAVLGAGAQLLQRRTRPEREKPAQPSRPRHGPVAPTPGSAMTHDSPAQPLFLGESGFSSETPRPALPHLPPLSLYIHIPWCVRKCPYCDFNSHTASPVLPEQEYVDALLADLDLDLPHVYGRELQSIFFGGGTPSLFSANALRRLLRGVEQRIRFASDIEITLEANPGTFEQAKFSAYRGLGINRLSIGIQSFQASKLKALGRIHNGDEAIRAADMARQAGFDNFNLDLMHGLPDQSQDEALDDLRQAIALAPTHLSWYQLTLEPNTVFWNQPPVLPEDDILWDIQETGQQLLATQGYAQYEVSAYAQPGKPARHNLNYWAFGDFIGIGAGAHGKLSHPDGRIIRTWKTRLPKDYLNPDKPFQAGSKLLPLDELPFEFLMNALRLTNGVDAALFRERTGLSLDSLAGARRQAEQKGLLHEDPARLAATPQGQLFLNDLLQYFLI</sequence>
<evidence type="ECO:0000256" key="8">
    <source>
        <dbReference type="ARBA" id="ARBA00023014"/>
    </source>
</evidence>
<comment type="cofactor">
    <cofactor evidence="1">
        <name>[4Fe-4S] cluster</name>
        <dbReference type="ChEBI" id="CHEBI:49883"/>
    </cofactor>
</comment>
<dbReference type="Proteomes" id="UP000050317">
    <property type="component" value="Unassembled WGS sequence"/>
</dbReference>
<keyword evidence="5 10" id="KW-0949">S-adenosyl-L-methionine</keyword>
<evidence type="ECO:0000256" key="7">
    <source>
        <dbReference type="ARBA" id="ARBA00023004"/>
    </source>
</evidence>
<dbReference type="GO" id="GO:0046872">
    <property type="term" value="F:metal ion binding"/>
    <property type="evidence" value="ECO:0007669"/>
    <property type="project" value="UniProtKB-UniRule"/>
</dbReference>
<dbReference type="GO" id="GO:0005737">
    <property type="term" value="C:cytoplasm"/>
    <property type="evidence" value="ECO:0007669"/>
    <property type="project" value="UniProtKB-SubCell"/>
</dbReference>
<dbReference type="InterPro" id="IPR006638">
    <property type="entry name" value="Elp3/MiaA/NifB-like_rSAM"/>
</dbReference>
<evidence type="ECO:0000256" key="1">
    <source>
        <dbReference type="ARBA" id="ARBA00001966"/>
    </source>
</evidence>
<evidence type="ECO:0000256" key="2">
    <source>
        <dbReference type="ARBA" id="ARBA00006100"/>
    </source>
</evidence>
<dbReference type="Gene3D" id="3.20.20.70">
    <property type="entry name" value="Aldolase class I"/>
    <property type="match status" value="1"/>
</dbReference>
<keyword evidence="10" id="KW-0963">Cytoplasm</keyword>
<dbReference type="Pfam" id="PF04055">
    <property type="entry name" value="Radical_SAM"/>
    <property type="match status" value="1"/>
</dbReference>
<keyword evidence="8 10" id="KW-0411">Iron-sulfur</keyword>
<dbReference type="PANTHER" id="PTHR13932:SF5">
    <property type="entry name" value="RADICAL S-ADENOSYL METHIONINE DOMAIN-CONTAINING PROTEIN 1, MITOCHONDRIAL"/>
    <property type="match status" value="1"/>
</dbReference>
<evidence type="ECO:0000256" key="11">
    <source>
        <dbReference type="SAM" id="MobiDB-lite"/>
    </source>
</evidence>
<comment type="function">
    <text evidence="10">Probably acts as a heme chaperone, transferring heme to an unknown acceptor. Binds one molecule of heme per monomer, possibly covalently. Binds 1 [4Fe-4S] cluster. The cluster is coordinated with 3 cysteines and an exchangeable S-adenosyl-L-methionine.</text>
</comment>
<feature type="domain" description="Radical SAM core" evidence="12">
    <location>
        <begin position="104"/>
        <end position="340"/>
    </location>
</feature>
<dbReference type="SFLD" id="SFLDF00288">
    <property type="entry name" value="HemN-like__clustered_with_nucl"/>
    <property type="match status" value="1"/>
</dbReference>
<evidence type="ECO:0000259" key="12">
    <source>
        <dbReference type="PROSITE" id="PS51918"/>
    </source>
</evidence>
<dbReference type="EMBL" id="LJRR01000420">
    <property type="protein sequence ID" value="KPZ09746.1"/>
    <property type="molecule type" value="Genomic_DNA"/>
</dbReference>
<dbReference type="NCBIfam" id="TIGR00539">
    <property type="entry name" value="hemN_rel"/>
    <property type="match status" value="1"/>
</dbReference>
<dbReference type="SFLD" id="SFLDG01082">
    <property type="entry name" value="B12-binding_domain_containing"/>
    <property type="match status" value="1"/>
</dbReference>
<evidence type="ECO:0000313" key="14">
    <source>
        <dbReference type="Proteomes" id="UP000050317"/>
    </source>
</evidence>
<dbReference type="GO" id="GO:0051539">
    <property type="term" value="F:4 iron, 4 sulfur cluster binding"/>
    <property type="evidence" value="ECO:0007669"/>
    <property type="project" value="UniProtKB-UniRule"/>
</dbReference>
<protein>
    <recommendedName>
        <fullName evidence="3 10">Heme chaperone HemW</fullName>
    </recommendedName>
</protein>
<comment type="subcellular location">
    <subcellularLocation>
        <location evidence="10">Cytoplasm</location>
    </subcellularLocation>
</comment>
<evidence type="ECO:0000256" key="6">
    <source>
        <dbReference type="ARBA" id="ARBA00022723"/>
    </source>
</evidence>
<dbReference type="SMART" id="SM00729">
    <property type="entry name" value="Elp3"/>
    <property type="match status" value="1"/>
</dbReference>
<evidence type="ECO:0000256" key="4">
    <source>
        <dbReference type="ARBA" id="ARBA00022617"/>
    </source>
</evidence>
<dbReference type="PATRIC" id="fig|251703.9.peg.4076"/>
<dbReference type="PROSITE" id="PS51918">
    <property type="entry name" value="RADICAL_SAM"/>
    <property type="match status" value="1"/>
</dbReference>
<evidence type="ECO:0000313" key="13">
    <source>
        <dbReference type="EMBL" id="KPZ09746.1"/>
    </source>
</evidence>
<dbReference type="GO" id="GO:0004109">
    <property type="term" value="F:coproporphyrinogen oxidase activity"/>
    <property type="evidence" value="ECO:0007669"/>
    <property type="project" value="InterPro"/>
</dbReference>
<keyword evidence="10" id="KW-0004">4Fe-4S</keyword>
<dbReference type="SFLD" id="SFLDF00562">
    <property type="entry name" value="HemN-like__clustered_with_heat"/>
    <property type="match status" value="1"/>
</dbReference>
<comment type="similarity">
    <text evidence="2">Belongs to the anaerobic coproporphyrinogen-III oxidase family. HemW subfamily.</text>
</comment>
<evidence type="ECO:0000256" key="5">
    <source>
        <dbReference type="ARBA" id="ARBA00022691"/>
    </source>
</evidence>
<dbReference type="InterPro" id="IPR010723">
    <property type="entry name" value="HemN_C"/>
</dbReference>
<dbReference type="InterPro" id="IPR004559">
    <property type="entry name" value="HemW-like"/>
</dbReference>
<keyword evidence="9 10" id="KW-0143">Chaperone</keyword>
<dbReference type="InterPro" id="IPR007197">
    <property type="entry name" value="rSAM"/>
</dbReference>
<evidence type="ECO:0000256" key="3">
    <source>
        <dbReference type="ARBA" id="ARBA00017228"/>
    </source>
</evidence>